<dbReference type="EMBL" id="JBHSGV010000011">
    <property type="protein sequence ID" value="MFC4750031.1"/>
    <property type="molecule type" value="Genomic_DNA"/>
</dbReference>
<proteinExistence type="predicted"/>
<dbReference type="SUPFAM" id="SSF160574">
    <property type="entry name" value="BT0923-like"/>
    <property type="match status" value="1"/>
</dbReference>
<accession>A0ABV9PKC8</accession>
<reference evidence="2" key="1">
    <citation type="journal article" date="2019" name="Int. J. Syst. Evol. Microbiol.">
        <title>The Global Catalogue of Microorganisms (GCM) 10K type strain sequencing project: providing services to taxonomists for standard genome sequencing and annotation.</title>
        <authorList>
            <consortium name="The Broad Institute Genomics Platform"/>
            <consortium name="The Broad Institute Genome Sequencing Center for Infectious Disease"/>
            <person name="Wu L."/>
            <person name="Ma J."/>
        </authorList>
    </citation>
    <scope>NUCLEOTIDE SEQUENCE [LARGE SCALE GENOMIC DNA]</scope>
    <source>
        <strain evidence="2">WYCCWR 13023</strain>
    </source>
</reference>
<evidence type="ECO:0000313" key="1">
    <source>
        <dbReference type="EMBL" id="MFC4750031.1"/>
    </source>
</evidence>
<protein>
    <recommendedName>
        <fullName evidence="3">Beta-lactamase-inhibitor-like PepSY-like domain-containing protein</fullName>
    </recommendedName>
</protein>
<gene>
    <name evidence="1" type="ORF">ACFO5S_21440</name>
</gene>
<dbReference type="RefSeq" id="WP_213260069.1">
    <property type="nucleotide sequence ID" value="NZ_JAGYWA010000011.1"/>
</dbReference>
<evidence type="ECO:0008006" key="3">
    <source>
        <dbReference type="Google" id="ProtNLM"/>
    </source>
</evidence>
<evidence type="ECO:0000313" key="2">
    <source>
        <dbReference type="Proteomes" id="UP001595935"/>
    </source>
</evidence>
<name>A0ABV9PKC8_9FLAO</name>
<sequence>MKNVLLFGAFLYCSLTMCQNGVLVPPDNVIMAFEKQYPNNKQRTWTIEYGTDDETRFEAKFKTAAKTTGYALYDQYGVFKSYKEQVTNTKLPKNAQLYLDSNFSVKTKSKRKSKIIAKPIARETFSVIDAKNKLLYEVGVKKEGKNYHLFFDEQGNYIRTVQIK</sequence>
<organism evidence="1 2">
    <name type="scientific">Flavobacterium branchiicola</name>
    <dbReference type="NCBI Taxonomy" id="1114875"/>
    <lineage>
        <taxon>Bacteria</taxon>
        <taxon>Pseudomonadati</taxon>
        <taxon>Bacteroidota</taxon>
        <taxon>Flavobacteriia</taxon>
        <taxon>Flavobacteriales</taxon>
        <taxon>Flavobacteriaceae</taxon>
        <taxon>Flavobacterium</taxon>
    </lineage>
</organism>
<dbReference type="Gene3D" id="3.10.450.360">
    <property type="match status" value="1"/>
</dbReference>
<dbReference type="Proteomes" id="UP001595935">
    <property type="component" value="Unassembled WGS sequence"/>
</dbReference>
<keyword evidence="2" id="KW-1185">Reference proteome</keyword>
<comment type="caution">
    <text evidence="1">The sequence shown here is derived from an EMBL/GenBank/DDBJ whole genome shotgun (WGS) entry which is preliminary data.</text>
</comment>